<comment type="subcellular location">
    <subcellularLocation>
        <location evidence="1 9">Cell membrane</location>
        <topology evidence="1 9">Multi-pass membrane protein</topology>
    </subcellularLocation>
</comment>
<dbReference type="AlphaFoldDB" id="A0A934UZV9"/>
<sequence length="329" mass="35211">MLIPWLSGHPGPFALFTVLLLAFALDAAVGDPAWLYKRVWHPVVVVGKAIGWAEARLNRAADPPRSRRLKGGLLSLFVILVCALVGFALTRLLTFPFGWVAEAAIASSLLAFRGLYEAVKTVTVELDKGLAQGRGAVADIVGRNPNTLDEHGVARAAAESAAENFSDGVVAPIGWFALFGLPGLFAYKAINTLDSMIGHKNERYTDFGRWAARIDDAANWPFARLSVLVIALASVFIGGSKPWRALTVAWRDAPKHRSPNAGWPEAALAGTLGLALAGPRMYGREKVDDAWMGDGRAELTVRDLKQVLDLYVASGVVIAGLIGAGAFFL</sequence>
<comment type="function">
    <text evidence="9">Converts cobyric acid to cobinamide by the addition of aminopropanol on the F carboxylic group.</text>
</comment>
<dbReference type="NCBIfam" id="TIGR00380">
    <property type="entry name" value="cobal_cbiB"/>
    <property type="match status" value="1"/>
</dbReference>
<dbReference type="Proteomes" id="UP000778970">
    <property type="component" value="Unassembled WGS sequence"/>
</dbReference>
<gene>
    <name evidence="9 10" type="primary">cobD</name>
    <name evidence="10" type="ORF">CKO21_10055</name>
</gene>
<dbReference type="GO" id="GO:0009236">
    <property type="term" value="P:cobalamin biosynthetic process"/>
    <property type="evidence" value="ECO:0007669"/>
    <property type="project" value="UniProtKB-UniRule"/>
</dbReference>
<reference evidence="10" key="1">
    <citation type="submission" date="2017-08" db="EMBL/GenBank/DDBJ databases">
        <authorList>
            <person name="Imhoff J.F."/>
            <person name="Rahn T."/>
            <person name="Kuenzel S."/>
            <person name="Neulinger S.C."/>
        </authorList>
    </citation>
    <scope>NUCLEOTIDE SEQUENCE</scope>
    <source>
        <strain evidence="10">DSM 9154</strain>
    </source>
</reference>
<keyword evidence="4 9" id="KW-1003">Cell membrane</keyword>
<dbReference type="PANTHER" id="PTHR34308">
    <property type="entry name" value="COBALAMIN BIOSYNTHESIS PROTEIN CBIB"/>
    <property type="match status" value="1"/>
</dbReference>
<evidence type="ECO:0000313" key="11">
    <source>
        <dbReference type="Proteomes" id="UP000778970"/>
    </source>
</evidence>
<comment type="pathway">
    <text evidence="2 9">Cofactor biosynthesis; adenosylcobalamin biosynthesis.</text>
</comment>
<accession>A0A934UZV9</accession>
<comment type="caution">
    <text evidence="9">Lacks conserved residue(s) required for the propagation of feature annotation.</text>
</comment>
<evidence type="ECO:0000256" key="5">
    <source>
        <dbReference type="ARBA" id="ARBA00022573"/>
    </source>
</evidence>
<feature type="transmembrane region" description="Helical" evidence="9">
    <location>
        <begin position="69"/>
        <end position="89"/>
    </location>
</feature>
<dbReference type="InterPro" id="IPR004485">
    <property type="entry name" value="Cobalamin_biosynth_CobD/CbiB"/>
</dbReference>
<comment type="similarity">
    <text evidence="3 9">Belongs to the CobD/CbiB family.</text>
</comment>
<proteinExistence type="inferred from homology"/>
<protein>
    <recommendedName>
        <fullName evidence="9">Cobalamin biosynthesis protein CobD</fullName>
    </recommendedName>
</protein>
<keyword evidence="7 9" id="KW-1133">Transmembrane helix</keyword>
<organism evidence="10 11">
    <name type="scientific">Rhodovibrio salinarum</name>
    <dbReference type="NCBI Taxonomy" id="1087"/>
    <lineage>
        <taxon>Bacteria</taxon>
        <taxon>Pseudomonadati</taxon>
        <taxon>Pseudomonadota</taxon>
        <taxon>Alphaproteobacteria</taxon>
        <taxon>Rhodospirillales</taxon>
        <taxon>Rhodovibrionaceae</taxon>
        <taxon>Rhodovibrio</taxon>
    </lineage>
</organism>
<dbReference type="GO" id="GO:0048472">
    <property type="term" value="F:threonine-phosphate decarboxylase activity"/>
    <property type="evidence" value="ECO:0007669"/>
    <property type="project" value="InterPro"/>
</dbReference>
<evidence type="ECO:0000256" key="7">
    <source>
        <dbReference type="ARBA" id="ARBA00022989"/>
    </source>
</evidence>
<evidence type="ECO:0000256" key="2">
    <source>
        <dbReference type="ARBA" id="ARBA00004953"/>
    </source>
</evidence>
<evidence type="ECO:0000256" key="4">
    <source>
        <dbReference type="ARBA" id="ARBA00022475"/>
    </source>
</evidence>
<evidence type="ECO:0000256" key="8">
    <source>
        <dbReference type="ARBA" id="ARBA00023136"/>
    </source>
</evidence>
<keyword evidence="11" id="KW-1185">Reference proteome</keyword>
<evidence type="ECO:0000256" key="6">
    <source>
        <dbReference type="ARBA" id="ARBA00022692"/>
    </source>
</evidence>
<evidence type="ECO:0000313" key="10">
    <source>
        <dbReference type="EMBL" id="MBK1697587.1"/>
    </source>
</evidence>
<dbReference type="EMBL" id="NRRE01000026">
    <property type="protein sequence ID" value="MBK1697587.1"/>
    <property type="molecule type" value="Genomic_DNA"/>
</dbReference>
<evidence type="ECO:0000256" key="1">
    <source>
        <dbReference type="ARBA" id="ARBA00004651"/>
    </source>
</evidence>
<evidence type="ECO:0000256" key="3">
    <source>
        <dbReference type="ARBA" id="ARBA00006263"/>
    </source>
</evidence>
<dbReference type="GO" id="GO:0005886">
    <property type="term" value="C:plasma membrane"/>
    <property type="evidence" value="ECO:0007669"/>
    <property type="project" value="UniProtKB-SubCell"/>
</dbReference>
<dbReference type="GO" id="GO:0015420">
    <property type="term" value="F:ABC-type vitamin B12 transporter activity"/>
    <property type="evidence" value="ECO:0007669"/>
    <property type="project" value="UniProtKB-UniRule"/>
</dbReference>
<dbReference type="HAMAP" id="MF_00024">
    <property type="entry name" value="CobD_CbiB"/>
    <property type="match status" value="1"/>
</dbReference>
<feature type="transmembrane region" description="Helical" evidence="9">
    <location>
        <begin position="310"/>
        <end position="328"/>
    </location>
</feature>
<keyword evidence="8 9" id="KW-0472">Membrane</keyword>
<feature type="transmembrane region" description="Helical" evidence="9">
    <location>
        <begin position="169"/>
        <end position="190"/>
    </location>
</feature>
<evidence type="ECO:0000256" key="9">
    <source>
        <dbReference type="HAMAP-Rule" id="MF_00024"/>
    </source>
</evidence>
<keyword evidence="6 9" id="KW-0812">Transmembrane</keyword>
<comment type="caution">
    <text evidence="10">The sequence shown here is derived from an EMBL/GenBank/DDBJ whole genome shotgun (WGS) entry which is preliminary data.</text>
</comment>
<reference evidence="10" key="2">
    <citation type="journal article" date="2020" name="Microorganisms">
        <title>Osmotic Adaptation and Compatible Solute Biosynthesis of Phototrophic Bacteria as Revealed from Genome Analyses.</title>
        <authorList>
            <person name="Imhoff J.F."/>
            <person name="Rahn T."/>
            <person name="Kunzel S."/>
            <person name="Keller A."/>
            <person name="Neulinger S.C."/>
        </authorList>
    </citation>
    <scope>NUCLEOTIDE SEQUENCE</scope>
    <source>
        <strain evidence="10">DSM 9154</strain>
    </source>
</reference>
<dbReference type="PANTHER" id="PTHR34308:SF1">
    <property type="entry name" value="COBALAMIN BIOSYNTHESIS PROTEIN CBIB"/>
    <property type="match status" value="1"/>
</dbReference>
<dbReference type="Pfam" id="PF03186">
    <property type="entry name" value="CobD_Cbib"/>
    <property type="match status" value="1"/>
</dbReference>
<keyword evidence="5 9" id="KW-0169">Cobalamin biosynthesis</keyword>
<name>A0A934UZV9_9PROT</name>
<dbReference type="RefSeq" id="WP_027289165.1">
    <property type="nucleotide sequence ID" value="NZ_NRRE01000026.1"/>
</dbReference>